<dbReference type="Proteomes" id="UP001163603">
    <property type="component" value="Chromosome 5"/>
</dbReference>
<sequence>MLVISRAIRSRSFIFKEVSYFCNKYSSWTAHHLFDEIPVRSNVQPLVSGSEQKGHEITSCVAPPKHSSAPEALESFHRIIASGANPPRFILCTALNACVKTLSWRLGLQIHVCVIKYGYEENLILSSALVNLYAKCGAILDARNVFDGMKIHDQVSWTSIISGFSQNGHGREAVSMFKEMSTTHIKPNCYTYVGVISACTGLDDAFAQVVILHVHVIKLGFNSNSFVVSALVDCYSKHGRTDHARLVFDEAMGRDNIVLNSMISGYSQNLQGEEALKLFVEMRNENLSSTDHTLTSILNSCGSLTLLQLGRQVHSLVTKMGSESNVFVASALIDMYSKCGHIVEARLIFDRAAVRNGVLWTSMITGYAQSGKGSDALELFERLVTVERYVPDKICFTAVLTACNHAGLLDKGVKYFKIMRDYGLVPDLDQYGCLIDLYARNGHLRKARELMEDMPYDPNYVMWTSFFSSCKVYGELELGKEAANQLLRMEPGNAAPYVMLANIYATAGLWAEAAEVRKLMQQKGIRKSAGWSWVEVDKGVHVFSVGEVSHPQSQEIYDELGKLHLEVKEAGYMPKHLDELEDLVCE</sequence>
<protein>
    <submittedName>
        <fullName evidence="1">Uncharacterized protein</fullName>
    </submittedName>
</protein>
<reference evidence="2" key="1">
    <citation type="journal article" date="2023" name="G3 (Bethesda)">
        <title>Genome assembly and association tests identify interacting loci associated with vigor, precocity, and sex in interspecific pistachio rootstocks.</title>
        <authorList>
            <person name="Palmer W."/>
            <person name="Jacygrad E."/>
            <person name="Sagayaradj S."/>
            <person name="Cavanaugh K."/>
            <person name="Han R."/>
            <person name="Bertier L."/>
            <person name="Beede B."/>
            <person name="Kafkas S."/>
            <person name="Golino D."/>
            <person name="Preece J."/>
            <person name="Michelmore R."/>
        </authorList>
    </citation>
    <scope>NUCLEOTIDE SEQUENCE [LARGE SCALE GENOMIC DNA]</scope>
</reference>
<evidence type="ECO:0000313" key="2">
    <source>
        <dbReference type="Proteomes" id="UP001163603"/>
    </source>
</evidence>
<keyword evidence="2" id="KW-1185">Reference proteome</keyword>
<name>A0ACC0YRN7_9ROSI</name>
<dbReference type="EMBL" id="CM047740">
    <property type="protein sequence ID" value="KAJ0040202.1"/>
    <property type="molecule type" value="Genomic_DNA"/>
</dbReference>
<accession>A0ACC0YRN7</accession>
<evidence type="ECO:0000313" key="1">
    <source>
        <dbReference type="EMBL" id="KAJ0040202.1"/>
    </source>
</evidence>
<proteinExistence type="predicted"/>
<comment type="caution">
    <text evidence="1">The sequence shown here is derived from an EMBL/GenBank/DDBJ whole genome shotgun (WGS) entry which is preliminary data.</text>
</comment>
<organism evidence="1 2">
    <name type="scientific">Pistacia integerrima</name>
    <dbReference type="NCBI Taxonomy" id="434235"/>
    <lineage>
        <taxon>Eukaryota</taxon>
        <taxon>Viridiplantae</taxon>
        <taxon>Streptophyta</taxon>
        <taxon>Embryophyta</taxon>
        <taxon>Tracheophyta</taxon>
        <taxon>Spermatophyta</taxon>
        <taxon>Magnoliopsida</taxon>
        <taxon>eudicotyledons</taxon>
        <taxon>Gunneridae</taxon>
        <taxon>Pentapetalae</taxon>
        <taxon>rosids</taxon>
        <taxon>malvids</taxon>
        <taxon>Sapindales</taxon>
        <taxon>Anacardiaceae</taxon>
        <taxon>Pistacia</taxon>
    </lineage>
</organism>
<gene>
    <name evidence="1" type="ORF">Pint_27801</name>
</gene>